<dbReference type="Pfam" id="PF25954">
    <property type="entry name" value="Beta-barrel_RND_2"/>
    <property type="match status" value="1"/>
</dbReference>
<comment type="similarity">
    <text evidence="1">Belongs to the membrane fusion protein (MFP) (TC 8.A.1) family.</text>
</comment>
<keyword evidence="7" id="KW-1185">Reference proteome</keyword>
<dbReference type="Pfam" id="PF25917">
    <property type="entry name" value="BSH_RND"/>
    <property type="match status" value="1"/>
</dbReference>
<keyword evidence="3" id="KW-0472">Membrane</keyword>
<evidence type="ECO:0000259" key="5">
    <source>
        <dbReference type="Pfam" id="PF25954"/>
    </source>
</evidence>
<sequence length="410" mass="45252">MKRKIIIISALVLAAIITAFFMLKPSTISPDQIDIETGIVKRGTISSTVTATGTLEAITSVDVGTQVSGIIENIYVDFNSTVKEGQLLARIDTTNLAAAVEQSQASLDNAKAQMDFQQANYNRLKPLFEKELIAQSEYDETVYNFNVAKANYKSALAQHRQNLINLDFAMIYSPINGVVLNKAVEEGQTVAASFETPTLFTIVKDLTQMQVEANVDEADIGQVKKGQRVEFTVDAYPNEIFEGEVTEVRLEPTVTNNVVTYTIIIIAPNPDYKLMPGLTAETNIFVVEKKDILTVPSKAARFEPDQQLMMSYMQNTPQPPMPQDAPTEGMPPMDGEGQNQDMIWVKRDSMIQPVPVKLGMDDDINAEVLDGLKEGDMVVLKMEQKNAQEQAPEAAGGNPFMPKPPQRNKK</sequence>
<evidence type="ECO:0000256" key="2">
    <source>
        <dbReference type="SAM" id="MobiDB-lite"/>
    </source>
</evidence>
<comment type="caution">
    <text evidence="6">The sequence shown here is derived from an EMBL/GenBank/DDBJ whole genome shotgun (WGS) entry which is preliminary data.</text>
</comment>
<dbReference type="PANTHER" id="PTHR30469">
    <property type="entry name" value="MULTIDRUG RESISTANCE PROTEIN MDTA"/>
    <property type="match status" value="1"/>
</dbReference>
<name>A0ABS5JY46_9BACT</name>
<feature type="domain" description="CusB-like beta-barrel" evidence="5">
    <location>
        <begin position="211"/>
        <end position="283"/>
    </location>
</feature>
<feature type="domain" description="Multidrug resistance protein MdtA-like barrel-sandwich hybrid" evidence="4">
    <location>
        <begin position="60"/>
        <end position="198"/>
    </location>
</feature>
<dbReference type="EMBL" id="JAGUCO010000015">
    <property type="protein sequence ID" value="MBS2099803.1"/>
    <property type="molecule type" value="Genomic_DNA"/>
</dbReference>
<dbReference type="PANTHER" id="PTHR30469:SF33">
    <property type="entry name" value="SLR1207 PROTEIN"/>
    <property type="match status" value="1"/>
</dbReference>
<dbReference type="RefSeq" id="WP_212217045.1">
    <property type="nucleotide sequence ID" value="NZ_JAGUCO010000015.1"/>
</dbReference>
<evidence type="ECO:0000259" key="4">
    <source>
        <dbReference type="Pfam" id="PF25917"/>
    </source>
</evidence>
<keyword evidence="3" id="KW-1133">Transmembrane helix</keyword>
<feature type="compositionally biased region" description="Pro residues" evidence="2">
    <location>
        <begin position="401"/>
        <end position="410"/>
    </location>
</feature>
<dbReference type="Gene3D" id="2.40.30.170">
    <property type="match status" value="1"/>
</dbReference>
<organism evidence="6 7">
    <name type="scientific">Carboxylicivirga linearis</name>
    <dbReference type="NCBI Taxonomy" id="1628157"/>
    <lineage>
        <taxon>Bacteria</taxon>
        <taxon>Pseudomonadati</taxon>
        <taxon>Bacteroidota</taxon>
        <taxon>Bacteroidia</taxon>
        <taxon>Marinilabiliales</taxon>
        <taxon>Marinilabiliaceae</taxon>
        <taxon>Carboxylicivirga</taxon>
    </lineage>
</organism>
<feature type="region of interest" description="Disordered" evidence="2">
    <location>
        <begin position="384"/>
        <end position="410"/>
    </location>
</feature>
<dbReference type="Gene3D" id="1.10.287.470">
    <property type="entry name" value="Helix hairpin bin"/>
    <property type="match status" value="1"/>
</dbReference>
<reference evidence="6 7" key="1">
    <citation type="journal article" date="2015" name="Int. J. Syst. Evol. Microbiol.">
        <title>Carboxylicivirga linearis sp. nov., isolated from a sea cucumber culture pond.</title>
        <authorList>
            <person name="Wang F.Q."/>
            <person name="Zhou Y.X."/>
            <person name="Lin X.Z."/>
            <person name="Chen G.J."/>
            <person name="Du Z.J."/>
        </authorList>
    </citation>
    <scope>NUCLEOTIDE SEQUENCE [LARGE SCALE GENOMIC DNA]</scope>
    <source>
        <strain evidence="6 7">FB218</strain>
    </source>
</reference>
<dbReference type="Gene3D" id="2.40.420.20">
    <property type="match status" value="1"/>
</dbReference>
<evidence type="ECO:0000313" key="6">
    <source>
        <dbReference type="EMBL" id="MBS2099803.1"/>
    </source>
</evidence>
<dbReference type="Proteomes" id="UP000708576">
    <property type="component" value="Unassembled WGS sequence"/>
</dbReference>
<dbReference type="Gene3D" id="2.40.50.100">
    <property type="match status" value="1"/>
</dbReference>
<dbReference type="InterPro" id="IPR006143">
    <property type="entry name" value="RND_pump_MFP"/>
</dbReference>
<protein>
    <submittedName>
        <fullName evidence="6">Efflux RND transporter periplasmic adaptor subunit</fullName>
    </submittedName>
</protein>
<gene>
    <name evidence="6" type="ORF">KEM10_16050</name>
</gene>
<dbReference type="SUPFAM" id="SSF111369">
    <property type="entry name" value="HlyD-like secretion proteins"/>
    <property type="match status" value="1"/>
</dbReference>
<evidence type="ECO:0000313" key="7">
    <source>
        <dbReference type="Proteomes" id="UP000708576"/>
    </source>
</evidence>
<proteinExistence type="inferred from homology"/>
<evidence type="ECO:0000256" key="1">
    <source>
        <dbReference type="ARBA" id="ARBA00009477"/>
    </source>
</evidence>
<dbReference type="NCBIfam" id="TIGR01730">
    <property type="entry name" value="RND_mfp"/>
    <property type="match status" value="1"/>
</dbReference>
<accession>A0ABS5JY46</accession>
<keyword evidence="3" id="KW-0812">Transmembrane</keyword>
<dbReference type="InterPro" id="IPR058625">
    <property type="entry name" value="MdtA-like_BSH"/>
</dbReference>
<dbReference type="InterPro" id="IPR058792">
    <property type="entry name" value="Beta-barrel_RND_2"/>
</dbReference>
<feature type="transmembrane region" description="Helical" evidence="3">
    <location>
        <begin position="5"/>
        <end position="23"/>
    </location>
</feature>
<evidence type="ECO:0000256" key="3">
    <source>
        <dbReference type="SAM" id="Phobius"/>
    </source>
</evidence>